<evidence type="ECO:0000313" key="3">
    <source>
        <dbReference type="EMBL" id="MBE9460952.1"/>
    </source>
</evidence>
<dbReference type="SMART" id="SM00530">
    <property type="entry name" value="HTH_XRE"/>
    <property type="match status" value="1"/>
</dbReference>
<dbReference type="EMBL" id="JACYGY010000001">
    <property type="protein sequence ID" value="MBE9460952.1"/>
    <property type="molecule type" value="Genomic_DNA"/>
</dbReference>
<evidence type="ECO:0000256" key="1">
    <source>
        <dbReference type="ARBA" id="ARBA00023125"/>
    </source>
</evidence>
<dbReference type="Gene3D" id="1.10.260.40">
    <property type="entry name" value="lambda repressor-like DNA-binding domains"/>
    <property type="match status" value="1"/>
</dbReference>
<dbReference type="InterPro" id="IPR001387">
    <property type="entry name" value="Cro/C1-type_HTH"/>
</dbReference>
<comment type="caution">
    <text evidence="3">The sequence shown here is derived from an EMBL/GenBank/DDBJ whole genome shotgun (WGS) entry which is preliminary data.</text>
</comment>
<dbReference type="InterPro" id="IPR010982">
    <property type="entry name" value="Lambda_DNA-bd_dom_sf"/>
</dbReference>
<dbReference type="RefSeq" id="WP_194119247.1">
    <property type="nucleotide sequence ID" value="NZ_JACYGY010000001.1"/>
</dbReference>
<feature type="domain" description="HTH cro/C1-type" evidence="2">
    <location>
        <begin position="30"/>
        <end position="75"/>
    </location>
</feature>
<dbReference type="NCBIfam" id="TIGR02607">
    <property type="entry name" value="antidote_HigA"/>
    <property type="match status" value="1"/>
</dbReference>
<evidence type="ECO:0000259" key="2">
    <source>
        <dbReference type="PROSITE" id="PS50943"/>
    </source>
</evidence>
<keyword evidence="4" id="KW-1185">Reference proteome</keyword>
<proteinExistence type="predicted"/>
<dbReference type="Pfam" id="PF01381">
    <property type="entry name" value="HTH_3"/>
    <property type="match status" value="1"/>
</dbReference>
<protein>
    <submittedName>
        <fullName evidence="3">HigA family addiction module antidote protein</fullName>
    </submittedName>
</protein>
<organism evidence="3 4">
    <name type="scientific">Dyadobacter subterraneus</name>
    <dbReference type="NCBI Taxonomy" id="2773304"/>
    <lineage>
        <taxon>Bacteria</taxon>
        <taxon>Pseudomonadati</taxon>
        <taxon>Bacteroidota</taxon>
        <taxon>Cytophagia</taxon>
        <taxon>Cytophagales</taxon>
        <taxon>Spirosomataceae</taxon>
        <taxon>Dyadobacter</taxon>
    </lineage>
</organism>
<accession>A0ABR9W660</accession>
<gene>
    <name evidence="3" type="ORF">IEE83_03570</name>
</gene>
<sequence>MLKRDMKPAHPGAILNGMIEGLREETNQAYTISELASGLGVNRSTLSLILNQKSGISPEMAIKLSEAFGTSAELWMNLQKKYDLWNAERKVSRKSIRHFVISDTNTLQSA</sequence>
<dbReference type="SUPFAM" id="SSF47413">
    <property type="entry name" value="lambda repressor-like DNA-binding domains"/>
    <property type="match status" value="1"/>
</dbReference>
<reference evidence="4" key="1">
    <citation type="submission" date="2023-07" db="EMBL/GenBank/DDBJ databases">
        <title>Dyadobacter sp. nov 'subterranea' isolated from contaminted grondwater.</title>
        <authorList>
            <person name="Szabo I."/>
            <person name="Al-Omari J."/>
            <person name="Szerdahelyi S.G."/>
            <person name="Rado J."/>
        </authorList>
    </citation>
    <scope>NUCLEOTIDE SEQUENCE [LARGE SCALE GENOMIC DNA]</scope>
    <source>
        <strain evidence="4">UP-52</strain>
    </source>
</reference>
<dbReference type="CDD" id="cd00093">
    <property type="entry name" value="HTH_XRE"/>
    <property type="match status" value="1"/>
</dbReference>
<dbReference type="InterPro" id="IPR013430">
    <property type="entry name" value="Toxin_antidote_HigA"/>
</dbReference>
<dbReference type="PANTHER" id="PTHR36924">
    <property type="entry name" value="ANTITOXIN HIGA-1"/>
    <property type="match status" value="1"/>
</dbReference>
<dbReference type="Proteomes" id="UP000634134">
    <property type="component" value="Unassembled WGS sequence"/>
</dbReference>
<keyword evidence="1" id="KW-0238">DNA-binding</keyword>
<name>A0ABR9W660_9BACT</name>
<dbReference type="PROSITE" id="PS50943">
    <property type="entry name" value="HTH_CROC1"/>
    <property type="match status" value="1"/>
</dbReference>
<dbReference type="PANTHER" id="PTHR36924:SF1">
    <property type="entry name" value="ANTITOXIN HIGA-1"/>
    <property type="match status" value="1"/>
</dbReference>
<evidence type="ECO:0000313" key="4">
    <source>
        <dbReference type="Proteomes" id="UP000634134"/>
    </source>
</evidence>